<comment type="similarity">
    <text evidence="2">Belongs to the GSP F family.</text>
</comment>
<dbReference type="Pfam" id="PF00482">
    <property type="entry name" value="T2SSF"/>
    <property type="match status" value="2"/>
</dbReference>
<evidence type="ECO:0000256" key="2">
    <source>
        <dbReference type="ARBA" id="ARBA00005745"/>
    </source>
</evidence>
<evidence type="ECO:0000256" key="1">
    <source>
        <dbReference type="ARBA" id="ARBA00004429"/>
    </source>
</evidence>
<accession>A0A937X6E5</accession>
<organism evidence="11 12">
    <name type="scientific">Eiseniibacteriota bacterium</name>
    <dbReference type="NCBI Taxonomy" id="2212470"/>
    <lineage>
        <taxon>Bacteria</taxon>
        <taxon>Candidatus Eiseniibacteriota</taxon>
    </lineage>
</organism>
<comment type="caution">
    <text evidence="11">The sequence shown here is derived from an EMBL/GenBank/DDBJ whole genome shotgun (WGS) entry which is preliminary data.</text>
</comment>
<dbReference type="GO" id="GO:0005886">
    <property type="term" value="C:plasma membrane"/>
    <property type="evidence" value="ECO:0007669"/>
    <property type="project" value="UniProtKB-SubCell"/>
</dbReference>
<dbReference type="PANTHER" id="PTHR30012:SF0">
    <property type="entry name" value="TYPE II SECRETION SYSTEM PROTEIN F-RELATED"/>
    <property type="match status" value="1"/>
</dbReference>
<evidence type="ECO:0000313" key="11">
    <source>
        <dbReference type="EMBL" id="MBM3316415.1"/>
    </source>
</evidence>
<feature type="transmembrane region" description="Helical" evidence="9">
    <location>
        <begin position="156"/>
        <end position="179"/>
    </location>
</feature>
<reference evidence="11" key="1">
    <citation type="submission" date="2019-03" db="EMBL/GenBank/DDBJ databases">
        <title>Lake Tanganyika Metagenome-Assembled Genomes (MAGs).</title>
        <authorList>
            <person name="Tran P."/>
        </authorList>
    </citation>
    <scope>NUCLEOTIDE SEQUENCE</scope>
    <source>
        <strain evidence="11">M_DeepCast_400m_m2_100</strain>
    </source>
</reference>
<sequence>MAVNLAQLPRAPGEPAPIGAARERGSRGREEGRPLRRLARAELFAPRRVPLAELVVFTQQLVLLLRGGSGLAPSIRALASQTRRPLMRGVLERVTDRLESGRGLSEAMEQHPEAFDTLYVSIVKGGEASGQLAASLAQLARILETKRLLRERIREALSYPTLLLTVMAVVVVFMLVYMVPRFGELFRDMGPELPWSTRLILIAASALRSSWWLLLPIGILAGVGVARLWRRPAVRHAWDRAKVRLPIVRTVFGEGYLFQLFSSLGLLLGSRVPHLEAIGIVRRSIRHVEYDRFFDELTRHVEAGRGVSPAFQEAAFLPDTVKLMVATGESAGALDRTMLDLSERYRESLESHIRRLSSLMEPVLLVVMGLMVGFLAVSFILPLFKLSRMVH</sequence>
<feature type="transmembrane region" description="Helical" evidence="9">
    <location>
        <begin position="199"/>
        <end position="226"/>
    </location>
</feature>
<evidence type="ECO:0000256" key="4">
    <source>
        <dbReference type="ARBA" id="ARBA00022519"/>
    </source>
</evidence>
<feature type="compositionally biased region" description="Basic and acidic residues" evidence="8">
    <location>
        <begin position="21"/>
        <end position="33"/>
    </location>
</feature>
<keyword evidence="4" id="KW-0997">Cell inner membrane</keyword>
<proteinExistence type="inferred from homology"/>
<dbReference type="InterPro" id="IPR003004">
    <property type="entry name" value="GspF/PilC"/>
</dbReference>
<evidence type="ECO:0000256" key="6">
    <source>
        <dbReference type="ARBA" id="ARBA00022989"/>
    </source>
</evidence>
<dbReference type="EMBL" id="VGIY01000011">
    <property type="protein sequence ID" value="MBM3316415.1"/>
    <property type="molecule type" value="Genomic_DNA"/>
</dbReference>
<evidence type="ECO:0000259" key="10">
    <source>
        <dbReference type="Pfam" id="PF00482"/>
    </source>
</evidence>
<dbReference type="Gene3D" id="1.20.81.30">
    <property type="entry name" value="Type II secretion system (T2SS), domain F"/>
    <property type="match status" value="2"/>
</dbReference>
<evidence type="ECO:0000256" key="9">
    <source>
        <dbReference type="SAM" id="Phobius"/>
    </source>
</evidence>
<evidence type="ECO:0000256" key="3">
    <source>
        <dbReference type="ARBA" id="ARBA00022475"/>
    </source>
</evidence>
<dbReference type="PANTHER" id="PTHR30012">
    <property type="entry name" value="GENERAL SECRETION PATHWAY PROTEIN"/>
    <property type="match status" value="1"/>
</dbReference>
<keyword evidence="5 9" id="KW-0812">Transmembrane</keyword>
<feature type="domain" description="Type II secretion system protein GspF" evidence="10">
    <location>
        <begin position="262"/>
        <end position="382"/>
    </location>
</feature>
<dbReference type="PRINTS" id="PR00812">
    <property type="entry name" value="BCTERIALGSPF"/>
</dbReference>
<feature type="domain" description="Type II secretion system protein GspF" evidence="10">
    <location>
        <begin position="57"/>
        <end position="180"/>
    </location>
</feature>
<evidence type="ECO:0000256" key="5">
    <source>
        <dbReference type="ARBA" id="ARBA00022692"/>
    </source>
</evidence>
<keyword evidence="3" id="KW-1003">Cell membrane</keyword>
<keyword evidence="6 9" id="KW-1133">Transmembrane helix</keyword>
<keyword evidence="7 9" id="KW-0472">Membrane</keyword>
<evidence type="ECO:0000313" key="12">
    <source>
        <dbReference type="Proteomes" id="UP000748308"/>
    </source>
</evidence>
<dbReference type="InterPro" id="IPR042094">
    <property type="entry name" value="T2SS_GspF_sf"/>
</dbReference>
<dbReference type="AlphaFoldDB" id="A0A937X6E5"/>
<gene>
    <name evidence="11" type="ORF">FJY75_01045</name>
</gene>
<evidence type="ECO:0000256" key="8">
    <source>
        <dbReference type="SAM" id="MobiDB-lite"/>
    </source>
</evidence>
<comment type="subcellular location">
    <subcellularLocation>
        <location evidence="1">Cell inner membrane</location>
        <topology evidence="1">Multi-pass membrane protein</topology>
    </subcellularLocation>
</comment>
<dbReference type="FunFam" id="1.20.81.30:FF:000001">
    <property type="entry name" value="Type II secretion system protein F"/>
    <property type="match status" value="1"/>
</dbReference>
<protein>
    <submittedName>
        <fullName evidence="11">Type II secretion system F family protein</fullName>
    </submittedName>
</protein>
<dbReference type="InterPro" id="IPR018076">
    <property type="entry name" value="T2SS_GspF_dom"/>
</dbReference>
<name>A0A937X6E5_UNCEI</name>
<feature type="transmembrane region" description="Helical" evidence="9">
    <location>
        <begin position="363"/>
        <end position="384"/>
    </location>
</feature>
<dbReference type="Proteomes" id="UP000748308">
    <property type="component" value="Unassembled WGS sequence"/>
</dbReference>
<evidence type="ECO:0000256" key="7">
    <source>
        <dbReference type="ARBA" id="ARBA00023136"/>
    </source>
</evidence>
<feature type="region of interest" description="Disordered" evidence="8">
    <location>
        <begin position="1"/>
        <end position="33"/>
    </location>
</feature>